<dbReference type="STRING" id="381751.SAMN05444391_0474"/>
<dbReference type="RefSeq" id="WP_079653642.1">
    <property type="nucleotide sequence ID" value="NZ_LT670846.1"/>
</dbReference>
<evidence type="ECO:0000256" key="5">
    <source>
        <dbReference type="ARBA" id="ARBA00012458"/>
    </source>
</evidence>
<dbReference type="GO" id="GO:0046654">
    <property type="term" value="P:tetrahydrofolate biosynthetic process"/>
    <property type="evidence" value="ECO:0007669"/>
    <property type="project" value="TreeGrafter"/>
</dbReference>
<name>A0A1M6R0P0_9AQUI</name>
<dbReference type="GO" id="GO:0005829">
    <property type="term" value="C:cytosol"/>
    <property type="evidence" value="ECO:0007669"/>
    <property type="project" value="TreeGrafter"/>
</dbReference>
<dbReference type="GO" id="GO:0046872">
    <property type="term" value="F:metal ion binding"/>
    <property type="evidence" value="ECO:0007669"/>
    <property type="project" value="UniProtKB-KW"/>
</dbReference>
<evidence type="ECO:0000256" key="2">
    <source>
        <dbReference type="ARBA" id="ARBA00001946"/>
    </source>
</evidence>
<dbReference type="CDD" id="cd00739">
    <property type="entry name" value="DHPS"/>
    <property type="match status" value="1"/>
</dbReference>
<dbReference type="GO" id="GO:0046656">
    <property type="term" value="P:folic acid biosynthetic process"/>
    <property type="evidence" value="ECO:0007669"/>
    <property type="project" value="UniProtKB-KW"/>
</dbReference>
<comment type="similarity">
    <text evidence="4">Belongs to the DHPS family.</text>
</comment>
<evidence type="ECO:0000256" key="3">
    <source>
        <dbReference type="ARBA" id="ARBA00004763"/>
    </source>
</evidence>
<evidence type="ECO:0000256" key="7">
    <source>
        <dbReference type="ARBA" id="ARBA00022679"/>
    </source>
</evidence>
<dbReference type="InterPro" id="IPR045031">
    <property type="entry name" value="DHP_synth-like"/>
</dbReference>
<evidence type="ECO:0000256" key="9">
    <source>
        <dbReference type="ARBA" id="ARBA00022842"/>
    </source>
</evidence>
<accession>A0A1M6R0P0</accession>
<evidence type="ECO:0000256" key="10">
    <source>
        <dbReference type="ARBA" id="ARBA00022909"/>
    </source>
</evidence>
<dbReference type="Gene3D" id="3.20.20.20">
    <property type="entry name" value="Dihydropteroate synthase-like"/>
    <property type="match status" value="1"/>
</dbReference>
<dbReference type="AlphaFoldDB" id="A0A1M6R0P0"/>
<sequence>MLIKSFQHRDAFYKFLKEKVGIFFREAEQRSSEGVFYVIYLENQELQPDKVFLCAKESCISVFFNEGKYALCGSEARLKDFFGCMAKYKKDFAIGSLENLINYRKRSFKLQYNYKILPLGIKTVVMGVLNVTPDSFSDGGLYLDPKEAVKRAIQMAEEGADIIDIGGESTRPGSKRIGLEEELNRVLPVLRQVRKELPKVWISVDTYKSQVAKACLDEGADIINDISGGTFDEDMLKVIAEYNCPYVLCHTKGRPEEWKEIPIVYEDVVEEIVKFFSERIEVLRSLGYTGNLILDPGIGFGKLPEHNVEILKRFSEFKVFGLPLAVGVSRKSFIGLILEGLLRVKREPRERLYGSLGAVAYAVVQGAHIVRTHDVRETREFLALLDTVRTYGDF</sequence>
<evidence type="ECO:0000259" key="12">
    <source>
        <dbReference type="PROSITE" id="PS50972"/>
    </source>
</evidence>
<dbReference type="PANTHER" id="PTHR20941:SF1">
    <property type="entry name" value="FOLIC ACID SYNTHESIS PROTEIN FOL1"/>
    <property type="match status" value="1"/>
</dbReference>
<dbReference type="FunFam" id="3.20.20.20:FF:000006">
    <property type="entry name" value="Dihydropteroate synthase"/>
    <property type="match status" value="1"/>
</dbReference>
<reference evidence="13 14" key="1">
    <citation type="submission" date="2016-11" db="EMBL/GenBank/DDBJ databases">
        <authorList>
            <person name="Jaros S."/>
            <person name="Januszkiewicz K."/>
            <person name="Wedrychowicz H."/>
        </authorList>
    </citation>
    <scope>NUCLEOTIDE SEQUENCE [LARGE SCALE GENOMIC DNA]</scope>
    <source>
        <strain evidence="13 14">DSM 19557</strain>
    </source>
</reference>
<dbReference type="PROSITE" id="PS00792">
    <property type="entry name" value="DHPS_1"/>
    <property type="match status" value="1"/>
</dbReference>
<comment type="catalytic activity">
    <reaction evidence="1">
        <text>(7,8-dihydropterin-6-yl)methyl diphosphate + 4-aminobenzoate = 7,8-dihydropteroate + diphosphate</text>
        <dbReference type="Rhea" id="RHEA:19949"/>
        <dbReference type="ChEBI" id="CHEBI:17836"/>
        <dbReference type="ChEBI" id="CHEBI:17839"/>
        <dbReference type="ChEBI" id="CHEBI:33019"/>
        <dbReference type="ChEBI" id="CHEBI:72950"/>
        <dbReference type="EC" id="2.5.1.15"/>
    </reaction>
</comment>
<dbReference type="OrthoDB" id="9811744at2"/>
<keyword evidence="7" id="KW-0808">Transferase</keyword>
<evidence type="ECO:0000313" key="14">
    <source>
        <dbReference type="Proteomes" id="UP000189810"/>
    </source>
</evidence>
<comment type="pathway">
    <text evidence="3">Cofactor biosynthesis; tetrahydrofolate biosynthesis; 7,8-dihydrofolate from 2-amino-4-hydroxy-6-hydroxymethyl-7,8-dihydropteridine diphosphate and 4-aminobenzoate: step 1/2.</text>
</comment>
<keyword evidence="8" id="KW-0479">Metal-binding</keyword>
<feature type="domain" description="Pterin-binding" evidence="12">
    <location>
        <begin position="123"/>
        <end position="383"/>
    </location>
</feature>
<gene>
    <name evidence="13" type="ORF">SAMN05444391_0474</name>
</gene>
<comment type="cofactor">
    <cofactor evidence="2">
        <name>Mg(2+)</name>
        <dbReference type="ChEBI" id="CHEBI:18420"/>
    </cofactor>
</comment>
<dbReference type="EC" id="2.5.1.15" evidence="5"/>
<evidence type="ECO:0000256" key="8">
    <source>
        <dbReference type="ARBA" id="ARBA00022723"/>
    </source>
</evidence>
<keyword evidence="9" id="KW-0460">Magnesium</keyword>
<dbReference type="PROSITE" id="PS00793">
    <property type="entry name" value="DHPS_2"/>
    <property type="match status" value="1"/>
</dbReference>
<evidence type="ECO:0000256" key="11">
    <source>
        <dbReference type="ARBA" id="ARBA00030193"/>
    </source>
</evidence>
<keyword evidence="10" id="KW-0289">Folate biosynthesis</keyword>
<dbReference type="SUPFAM" id="SSF51717">
    <property type="entry name" value="Dihydropteroate synthetase-like"/>
    <property type="match status" value="1"/>
</dbReference>
<dbReference type="InterPro" id="IPR000489">
    <property type="entry name" value="Pterin-binding_dom"/>
</dbReference>
<dbReference type="EMBL" id="LT670846">
    <property type="protein sequence ID" value="SHK26089.1"/>
    <property type="molecule type" value="Genomic_DNA"/>
</dbReference>
<evidence type="ECO:0000256" key="6">
    <source>
        <dbReference type="ARBA" id="ARBA00016919"/>
    </source>
</evidence>
<dbReference type="PANTHER" id="PTHR20941">
    <property type="entry name" value="FOLATE SYNTHESIS PROTEINS"/>
    <property type="match status" value="1"/>
</dbReference>
<proteinExistence type="inferred from homology"/>
<dbReference type="InterPro" id="IPR006390">
    <property type="entry name" value="DHP_synth_dom"/>
</dbReference>
<protein>
    <recommendedName>
        <fullName evidence="6">Dihydropteroate synthase</fullName>
        <ecNumber evidence="5">2.5.1.15</ecNumber>
    </recommendedName>
    <alternativeName>
        <fullName evidence="11">Dihydropteroate pyrophosphorylase</fullName>
    </alternativeName>
</protein>
<keyword evidence="14" id="KW-1185">Reference proteome</keyword>
<organism evidence="13 14">
    <name type="scientific">Thermocrinis minervae</name>
    <dbReference type="NCBI Taxonomy" id="381751"/>
    <lineage>
        <taxon>Bacteria</taxon>
        <taxon>Pseudomonadati</taxon>
        <taxon>Aquificota</taxon>
        <taxon>Aquificia</taxon>
        <taxon>Aquificales</taxon>
        <taxon>Aquificaceae</taxon>
        <taxon>Thermocrinis</taxon>
    </lineage>
</organism>
<evidence type="ECO:0000256" key="4">
    <source>
        <dbReference type="ARBA" id="ARBA00009503"/>
    </source>
</evidence>
<dbReference type="Proteomes" id="UP000189810">
    <property type="component" value="Chromosome I"/>
</dbReference>
<dbReference type="GO" id="GO:0004156">
    <property type="term" value="F:dihydropteroate synthase activity"/>
    <property type="evidence" value="ECO:0007669"/>
    <property type="project" value="UniProtKB-EC"/>
</dbReference>
<evidence type="ECO:0000256" key="1">
    <source>
        <dbReference type="ARBA" id="ARBA00000012"/>
    </source>
</evidence>
<dbReference type="Pfam" id="PF00809">
    <property type="entry name" value="Pterin_bind"/>
    <property type="match status" value="1"/>
</dbReference>
<evidence type="ECO:0000313" key="13">
    <source>
        <dbReference type="EMBL" id="SHK26089.1"/>
    </source>
</evidence>
<dbReference type="InterPro" id="IPR011005">
    <property type="entry name" value="Dihydropteroate_synth-like_sf"/>
</dbReference>
<dbReference type="NCBIfam" id="TIGR01496">
    <property type="entry name" value="DHPS"/>
    <property type="match status" value="1"/>
</dbReference>
<dbReference type="PROSITE" id="PS50972">
    <property type="entry name" value="PTERIN_BINDING"/>
    <property type="match status" value="1"/>
</dbReference>